<evidence type="ECO:0000313" key="1">
    <source>
        <dbReference type="EMBL" id="KAJ1372942.1"/>
    </source>
</evidence>
<comment type="caution">
    <text evidence="1">The sequence shown here is derived from an EMBL/GenBank/DDBJ whole genome shotgun (WGS) entry which is preliminary data.</text>
</comment>
<protein>
    <submittedName>
        <fullName evidence="1">Uncharacterized protein</fullName>
    </submittedName>
</protein>
<keyword evidence="2" id="KW-1185">Reference proteome</keyword>
<proteinExistence type="predicted"/>
<accession>A0AAD5RAU7</accession>
<name>A0AAD5RAU7_PARTN</name>
<dbReference type="EMBL" id="JAHQIW010007205">
    <property type="protein sequence ID" value="KAJ1372942.1"/>
    <property type="molecule type" value="Genomic_DNA"/>
</dbReference>
<organism evidence="1 2">
    <name type="scientific">Parelaphostrongylus tenuis</name>
    <name type="common">Meningeal worm</name>
    <dbReference type="NCBI Taxonomy" id="148309"/>
    <lineage>
        <taxon>Eukaryota</taxon>
        <taxon>Metazoa</taxon>
        <taxon>Ecdysozoa</taxon>
        <taxon>Nematoda</taxon>
        <taxon>Chromadorea</taxon>
        <taxon>Rhabditida</taxon>
        <taxon>Rhabditina</taxon>
        <taxon>Rhabditomorpha</taxon>
        <taxon>Strongyloidea</taxon>
        <taxon>Metastrongylidae</taxon>
        <taxon>Parelaphostrongylus</taxon>
    </lineage>
</organism>
<gene>
    <name evidence="1" type="ORF">KIN20_035254</name>
</gene>
<sequence>MENPTIQQAEWDTWNLLRSRIRIRMQIALHLSIRLKVFDYKRVFVKNSDYRVGGLPAVSLTPRGLQSVIFVLTGAQMMLIQAWRVSSSPFEEELVCPDTAYEYDKSPPHHSDHPCRNAPPLPIPLSSIFSSQSKKLS</sequence>
<evidence type="ECO:0000313" key="2">
    <source>
        <dbReference type="Proteomes" id="UP001196413"/>
    </source>
</evidence>
<dbReference type="AlphaFoldDB" id="A0AAD5RAU7"/>
<dbReference type="Proteomes" id="UP001196413">
    <property type="component" value="Unassembled WGS sequence"/>
</dbReference>
<reference evidence="1" key="1">
    <citation type="submission" date="2021-06" db="EMBL/GenBank/DDBJ databases">
        <title>Parelaphostrongylus tenuis whole genome reference sequence.</title>
        <authorList>
            <person name="Garwood T.J."/>
            <person name="Larsen P.A."/>
            <person name="Fountain-Jones N.M."/>
            <person name="Garbe J.R."/>
            <person name="Macchietto M.G."/>
            <person name="Kania S.A."/>
            <person name="Gerhold R.W."/>
            <person name="Richards J.E."/>
            <person name="Wolf T.M."/>
        </authorList>
    </citation>
    <scope>NUCLEOTIDE SEQUENCE</scope>
    <source>
        <strain evidence="1">MNPRO001-30</strain>
        <tissue evidence="1">Meninges</tissue>
    </source>
</reference>